<protein>
    <recommendedName>
        <fullName evidence="3">Transposase InsH N-terminal domain-containing protein</fullName>
    </recommendedName>
</protein>
<name>A0A9X7P7D4_9FIRM</name>
<dbReference type="AlphaFoldDB" id="A0A9X7P7D4"/>
<proteinExistence type="predicted"/>
<evidence type="ECO:0000313" key="1">
    <source>
        <dbReference type="EMBL" id="PRR76303.1"/>
    </source>
</evidence>
<keyword evidence="2" id="KW-1185">Reference proteome</keyword>
<evidence type="ECO:0008006" key="3">
    <source>
        <dbReference type="Google" id="ProtNLM"/>
    </source>
</evidence>
<organism evidence="1 2">
    <name type="scientific">Neomoorella stamsii</name>
    <dbReference type="NCBI Taxonomy" id="1266720"/>
    <lineage>
        <taxon>Bacteria</taxon>
        <taxon>Bacillati</taxon>
        <taxon>Bacillota</taxon>
        <taxon>Clostridia</taxon>
        <taxon>Neomoorellales</taxon>
        <taxon>Neomoorellaceae</taxon>
        <taxon>Neomoorella</taxon>
    </lineage>
</organism>
<evidence type="ECO:0000313" key="2">
    <source>
        <dbReference type="Proteomes" id="UP000239430"/>
    </source>
</evidence>
<dbReference type="Proteomes" id="UP000239430">
    <property type="component" value="Unassembled WGS sequence"/>
</dbReference>
<dbReference type="EMBL" id="PVXL01000021">
    <property type="protein sequence ID" value="PRR76303.1"/>
    <property type="molecule type" value="Genomic_DNA"/>
</dbReference>
<gene>
    <name evidence="1" type="ORF">MOST_04640</name>
</gene>
<accession>A0A9X7P7D4</accession>
<reference evidence="1 2" key="1">
    <citation type="submission" date="2018-03" db="EMBL/GenBank/DDBJ databases">
        <title>Genome sequence of Moorella stamsii DSM 26217.</title>
        <authorList>
            <person name="Poehlein A."/>
            <person name="Daniel R."/>
        </authorList>
    </citation>
    <scope>NUCLEOTIDE SEQUENCE [LARGE SCALE GENOMIC DNA]</scope>
    <source>
        <strain evidence="2">DSM 26217</strain>
    </source>
</reference>
<comment type="caution">
    <text evidence="1">The sequence shown here is derived from an EMBL/GenBank/DDBJ whole genome shotgun (WGS) entry which is preliminary data.</text>
</comment>
<sequence length="67" mass="7872">MLRLKDPQLTLWDALLPSDLVQLNPELARVDELLEDDKFMTPFISRFEARLGRPTIPMETYLRLICI</sequence>